<feature type="region of interest" description="Disordered" evidence="1">
    <location>
        <begin position="76"/>
        <end position="96"/>
    </location>
</feature>
<evidence type="ECO:0000256" key="1">
    <source>
        <dbReference type="SAM" id="MobiDB-lite"/>
    </source>
</evidence>
<dbReference type="KEGG" id="vne:CFK40_14105"/>
<reference evidence="2 3" key="1">
    <citation type="journal article" date="2003" name="Int. J. Syst. Evol. Microbiol.">
        <title>Virgibacillus carmonensis sp. nov., Virgibacillus necropolis sp. nov. and Virgibacillus picturae sp. nov., three novel species isolated from deteriorated mural paintings, transfer of the species of the genus salibacillus to Virgibacillus, as Virgibacillus marismortui comb. nov. and Virgibacillus salexigens comb. nov., and emended description of the genus Virgibacillus.</title>
        <authorList>
            <person name="Heyrman J."/>
            <person name="Logan N.A."/>
            <person name="Busse H.J."/>
            <person name="Balcaen A."/>
            <person name="Lebbe L."/>
            <person name="Rodriguez-Diaz M."/>
            <person name="Swings J."/>
            <person name="De Vos P."/>
        </authorList>
    </citation>
    <scope>NUCLEOTIDE SEQUENCE [LARGE SCALE GENOMIC DNA]</scope>
    <source>
        <strain evidence="2 3">LMG 19488</strain>
    </source>
</reference>
<protein>
    <submittedName>
        <fullName evidence="2">Uncharacterized protein</fullName>
    </submittedName>
</protein>
<name>A0A221MEP8_9BACI</name>
<proteinExistence type="predicted"/>
<evidence type="ECO:0000313" key="2">
    <source>
        <dbReference type="EMBL" id="ASN06070.1"/>
    </source>
</evidence>
<dbReference type="EMBL" id="CP022437">
    <property type="protein sequence ID" value="ASN06070.1"/>
    <property type="molecule type" value="Genomic_DNA"/>
</dbReference>
<dbReference type="Proteomes" id="UP000204391">
    <property type="component" value="Chromosome"/>
</dbReference>
<sequence>MLTFVVNPCFSLQNVLKMWRTSQLGLKVDLQTSKVNRLKLKVNQESAKVNRDVSKVDRLVLKVNRATQSWGRTHLAEIRETNTKNRAPTKPGTRYL</sequence>
<accession>A0A221MEP8</accession>
<gene>
    <name evidence="2" type="ORF">CFK40_14105</name>
</gene>
<dbReference type="AlphaFoldDB" id="A0A221MEP8"/>
<keyword evidence="3" id="KW-1185">Reference proteome</keyword>
<organism evidence="2 3">
    <name type="scientific">Virgibacillus necropolis</name>
    <dbReference type="NCBI Taxonomy" id="163877"/>
    <lineage>
        <taxon>Bacteria</taxon>
        <taxon>Bacillati</taxon>
        <taxon>Bacillota</taxon>
        <taxon>Bacilli</taxon>
        <taxon>Bacillales</taxon>
        <taxon>Bacillaceae</taxon>
        <taxon>Virgibacillus</taxon>
    </lineage>
</organism>
<evidence type="ECO:0000313" key="3">
    <source>
        <dbReference type="Proteomes" id="UP000204391"/>
    </source>
</evidence>